<dbReference type="SUPFAM" id="SSF52402">
    <property type="entry name" value="Adenine nucleotide alpha hydrolases-like"/>
    <property type="match status" value="1"/>
</dbReference>
<feature type="region of interest" description="Disordered" evidence="8">
    <location>
        <begin position="1"/>
        <end position="28"/>
    </location>
</feature>
<organism evidence="11 12">
    <name type="scientific">Parazoarcus communis</name>
    <dbReference type="NCBI Taxonomy" id="41977"/>
    <lineage>
        <taxon>Bacteria</taxon>
        <taxon>Pseudomonadati</taxon>
        <taxon>Pseudomonadota</taxon>
        <taxon>Betaproteobacteria</taxon>
        <taxon>Rhodocyclales</taxon>
        <taxon>Zoogloeaceae</taxon>
        <taxon>Parazoarcus</taxon>
    </lineage>
</organism>
<dbReference type="PANTHER" id="PTHR43284:SF1">
    <property type="entry name" value="ASPARAGINE SYNTHETASE"/>
    <property type="match status" value="1"/>
</dbReference>
<dbReference type="Pfam" id="PF00733">
    <property type="entry name" value="Asn_synthase"/>
    <property type="match status" value="1"/>
</dbReference>
<evidence type="ECO:0000259" key="10">
    <source>
        <dbReference type="Pfam" id="PF13537"/>
    </source>
</evidence>
<evidence type="ECO:0000313" key="12">
    <source>
        <dbReference type="Proteomes" id="UP000244930"/>
    </source>
</evidence>
<dbReference type="GO" id="GO:0005829">
    <property type="term" value="C:cytosol"/>
    <property type="evidence" value="ECO:0007669"/>
    <property type="project" value="TreeGrafter"/>
</dbReference>
<gene>
    <name evidence="11" type="ORF">CEW83_18880</name>
</gene>
<keyword evidence="4" id="KW-0547">Nucleotide-binding</keyword>
<name>A0A2U8GUF0_9RHOO</name>
<dbReference type="Pfam" id="PF13537">
    <property type="entry name" value="GATase_7"/>
    <property type="match status" value="1"/>
</dbReference>
<dbReference type="PIRSF" id="PIRSF001589">
    <property type="entry name" value="Asn_synthetase_glu-h"/>
    <property type="match status" value="1"/>
</dbReference>
<dbReference type="GO" id="GO:0006529">
    <property type="term" value="P:asparagine biosynthetic process"/>
    <property type="evidence" value="ECO:0007669"/>
    <property type="project" value="InterPro"/>
</dbReference>
<protein>
    <recommendedName>
        <fullName evidence="3">asparagine synthase (glutamine-hydrolyzing)</fullName>
        <ecNumber evidence="3">6.3.5.4</ecNumber>
    </recommendedName>
</protein>
<dbReference type="PANTHER" id="PTHR43284">
    <property type="entry name" value="ASPARAGINE SYNTHETASE (GLUTAMINE-HYDROLYZING)"/>
    <property type="match status" value="1"/>
</dbReference>
<dbReference type="InterPro" id="IPR006426">
    <property type="entry name" value="Asn_synth_AEB"/>
</dbReference>
<evidence type="ECO:0000256" key="4">
    <source>
        <dbReference type="ARBA" id="ARBA00022741"/>
    </source>
</evidence>
<feature type="domain" description="Asparagine synthetase" evidence="9">
    <location>
        <begin position="226"/>
        <end position="596"/>
    </location>
</feature>
<dbReference type="AlphaFoldDB" id="A0A2U8GUF0"/>
<dbReference type="CDD" id="cd01991">
    <property type="entry name" value="Asn_synthase_B_C"/>
    <property type="match status" value="1"/>
</dbReference>
<evidence type="ECO:0000256" key="3">
    <source>
        <dbReference type="ARBA" id="ARBA00012737"/>
    </source>
</evidence>
<dbReference type="EMBL" id="CP022187">
    <property type="protein sequence ID" value="AWI77040.1"/>
    <property type="molecule type" value="Genomic_DNA"/>
</dbReference>
<reference evidence="11 12" key="1">
    <citation type="submission" date="2017-06" db="EMBL/GenBank/DDBJ databases">
        <title>Azoarcus.</title>
        <authorList>
            <person name="Woo J.-H."/>
            <person name="Kim H.-S."/>
        </authorList>
    </citation>
    <scope>NUCLEOTIDE SEQUENCE [LARGE SCALE GENOMIC DNA]</scope>
    <source>
        <strain evidence="11 12">TSPY31</strain>
    </source>
</reference>
<evidence type="ECO:0000256" key="5">
    <source>
        <dbReference type="ARBA" id="ARBA00022840"/>
    </source>
</evidence>
<dbReference type="InterPro" id="IPR014729">
    <property type="entry name" value="Rossmann-like_a/b/a_fold"/>
</dbReference>
<evidence type="ECO:0000259" key="9">
    <source>
        <dbReference type="Pfam" id="PF00733"/>
    </source>
</evidence>
<keyword evidence="5" id="KW-0067">ATP-binding</keyword>
<dbReference type="Gene3D" id="3.40.50.620">
    <property type="entry name" value="HUPs"/>
    <property type="match status" value="1"/>
</dbReference>
<comment type="catalytic activity">
    <reaction evidence="6">
        <text>L-aspartate + L-glutamine + ATP + H2O = L-asparagine + L-glutamate + AMP + diphosphate + H(+)</text>
        <dbReference type="Rhea" id="RHEA:12228"/>
        <dbReference type="ChEBI" id="CHEBI:15377"/>
        <dbReference type="ChEBI" id="CHEBI:15378"/>
        <dbReference type="ChEBI" id="CHEBI:29985"/>
        <dbReference type="ChEBI" id="CHEBI:29991"/>
        <dbReference type="ChEBI" id="CHEBI:30616"/>
        <dbReference type="ChEBI" id="CHEBI:33019"/>
        <dbReference type="ChEBI" id="CHEBI:58048"/>
        <dbReference type="ChEBI" id="CHEBI:58359"/>
        <dbReference type="ChEBI" id="CHEBI:456215"/>
        <dbReference type="EC" id="6.3.5.4"/>
    </reaction>
</comment>
<evidence type="ECO:0000256" key="6">
    <source>
        <dbReference type="ARBA" id="ARBA00048741"/>
    </source>
</evidence>
<dbReference type="InterPro" id="IPR001962">
    <property type="entry name" value="Asn_synthase"/>
</dbReference>
<comment type="pathway">
    <text evidence="1">Amino-acid biosynthesis; L-asparagine biosynthesis; L-asparagine from L-aspartate (L-Gln route): step 1/1.</text>
</comment>
<evidence type="ECO:0000256" key="7">
    <source>
        <dbReference type="PIRSR" id="PIRSR001589-3"/>
    </source>
</evidence>
<dbReference type="EC" id="6.3.5.4" evidence="3"/>
<dbReference type="InterPro" id="IPR029055">
    <property type="entry name" value="Ntn_hydrolases_N"/>
</dbReference>
<accession>A0A2U8GUF0</accession>
<proteinExistence type="inferred from homology"/>
<dbReference type="SUPFAM" id="SSF56235">
    <property type="entry name" value="N-terminal nucleophile aminohydrolases (Ntn hydrolases)"/>
    <property type="match status" value="1"/>
</dbReference>
<dbReference type="Proteomes" id="UP000244930">
    <property type="component" value="Chromosome"/>
</dbReference>
<dbReference type="GO" id="GO:0004066">
    <property type="term" value="F:asparagine synthase (glutamine-hydrolyzing) activity"/>
    <property type="evidence" value="ECO:0007669"/>
    <property type="project" value="UniProtKB-EC"/>
</dbReference>
<evidence type="ECO:0000256" key="8">
    <source>
        <dbReference type="SAM" id="MobiDB-lite"/>
    </source>
</evidence>
<dbReference type="GO" id="GO:0005524">
    <property type="term" value="F:ATP binding"/>
    <property type="evidence" value="ECO:0007669"/>
    <property type="project" value="UniProtKB-KW"/>
</dbReference>
<evidence type="ECO:0000256" key="1">
    <source>
        <dbReference type="ARBA" id="ARBA00005187"/>
    </source>
</evidence>
<sequence>MEFAVPEQFSGHFQSTPGAPAQPALSSHLSRHDFPHGALGHSNTLSTFSEDGLTCLALGTPRFNDSSLREICAQQGASAAWMRALRKNGEAALQEVKGRFCVVLISDNGNDVLLATDRFGTWPICYSATADMLTFSDRADCVPDAKRQISSQAVYEYLFFHMIPAPDTIFEGVLRLEAGHLLKWQAGAAQCIRWWTPIFDEQNTPDLEDAKAQFLQIIQDGVTHEAAGHNVGTFLSGGTDSSTVTGMLCKTLGVPARSYSIGFDASGYDEMEYARIAAKHFGADHHEYYVTPDDLLDGIPCVATHYDQPFGNSSAVPAWICASRAREDGIDKILAGDGGDELFGGNTRYAKQRVFGWYDSVPGALRRGLLEPSLALPGMDRIPLIKKGVSYVEQARVPMPDRIHMYNMLVRLGMGNVFEPDFLARIDTDRPQREQREVWHATNAKSHINRMLAYDWKYTLADNDLPKVIGTTQLAGIDVAFPLLSDELLAFSTSLPPEWKLKRLTLRWFFKEALRGFLPDEIIAKKKHGFGLPFGVWACQHAGLKAMAADALGSFRGRGIVKSNFIDDLLKIHLPAHPGYYGEMVWILMMMEFWMREHETAH</sequence>
<keyword evidence="12" id="KW-1185">Reference proteome</keyword>
<feature type="domain" description="Glutamine amidotransferase type-2" evidence="10">
    <location>
        <begin position="80"/>
        <end position="136"/>
    </location>
</feature>
<dbReference type="Gene3D" id="3.60.20.10">
    <property type="entry name" value="Glutamine Phosphoribosylpyrophosphate, subunit 1, domain 1"/>
    <property type="match status" value="1"/>
</dbReference>
<comment type="similarity">
    <text evidence="2">Belongs to the asparagine synthetase family.</text>
</comment>
<dbReference type="InterPro" id="IPR051786">
    <property type="entry name" value="ASN_synthetase/amidase"/>
</dbReference>
<dbReference type="InterPro" id="IPR017932">
    <property type="entry name" value="GATase_2_dom"/>
</dbReference>
<evidence type="ECO:0000256" key="2">
    <source>
        <dbReference type="ARBA" id="ARBA00005752"/>
    </source>
</evidence>
<feature type="site" description="Important for beta-aspartyl-AMP intermediate formation" evidence="7">
    <location>
        <position position="337"/>
    </location>
</feature>
<dbReference type="KEGG" id="acom:CEW83_18880"/>
<evidence type="ECO:0000313" key="11">
    <source>
        <dbReference type="EMBL" id="AWI77040.1"/>
    </source>
</evidence>